<protein>
    <submittedName>
        <fullName evidence="2">Uncharacterized protein</fullName>
    </submittedName>
</protein>
<evidence type="ECO:0000256" key="1">
    <source>
        <dbReference type="SAM" id="MobiDB-lite"/>
    </source>
</evidence>
<dbReference type="EMBL" id="CAJOBC010088868">
    <property type="protein sequence ID" value="CAF4373860.1"/>
    <property type="molecule type" value="Genomic_DNA"/>
</dbReference>
<dbReference type="AlphaFoldDB" id="A0A815TYV4"/>
<gene>
    <name evidence="2" type="ORF">GPM918_LOCUS37220</name>
    <name evidence="3" type="ORF">SRO942_LOCUS37981</name>
</gene>
<dbReference type="Proteomes" id="UP000681722">
    <property type="component" value="Unassembled WGS sequence"/>
</dbReference>
<accession>A0A815TYV4</accession>
<feature type="compositionally biased region" description="Low complexity" evidence="1">
    <location>
        <begin position="137"/>
        <end position="148"/>
    </location>
</feature>
<keyword evidence="4" id="KW-1185">Reference proteome</keyword>
<name>A0A815TYV4_9BILA</name>
<evidence type="ECO:0000313" key="3">
    <source>
        <dbReference type="EMBL" id="CAF4373860.1"/>
    </source>
</evidence>
<comment type="caution">
    <text evidence="2">The sequence shown here is derived from an EMBL/GenBank/DDBJ whole genome shotgun (WGS) entry which is preliminary data.</text>
</comment>
<feature type="compositionally biased region" description="Gly residues" evidence="1">
    <location>
        <begin position="1"/>
        <end position="11"/>
    </location>
</feature>
<evidence type="ECO:0000313" key="2">
    <source>
        <dbReference type="EMBL" id="CAF1513492.1"/>
    </source>
</evidence>
<dbReference type="EMBL" id="CAJNOQ010023324">
    <property type="protein sequence ID" value="CAF1513492.1"/>
    <property type="molecule type" value="Genomic_DNA"/>
</dbReference>
<organism evidence="2 4">
    <name type="scientific">Didymodactylos carnosus</name>
    <dbReference type="NCBI Taxonomy" id="1234261"/>
    <lineage>
        <taxon>Eukaryota</taxon>
        <taxon>Metazoa</taxon>
        <taxon>Spiralia</taxon>
        <taxon>Gnathifera</taxon>
        <taxon>Rotifera</taxon>
        <taxon>Eurotatoria</taxon>
        <taxon>Bdelloidea</taxon>
        <taxon>Philodinida</taxon>
        <taxon>Philodinidae</taxon>
        <taxon>Didymodactylos</taxon>
    </lineage>
</organism>
<feature type="region of interest" description="Disordered" evidence="1">
    <location>
        <begin position="1"/>
        <end position="177"/>
    </location>
</feature>
<proteinExistence type="predicted"/>
<reference evidence="2" key="1">
    <citation type="submission" date="2021-02" db="EMBL/GenBank/DDBJ databases">
        <authorList>
            <person name="Nowell W R."/>
        </authorList>
    </citation>
    <scope>NUCLEOTIDE SEQUENCE</scope>
</reference>
<dbReference type="OrthoDB" id="10063187at2759"/>
<dbReference type="Proteomes" id="UP000663829">
    <property type="component" value="Unassembled WGS sequence"/>
</dbReference>
<evidence type="ECO:0000313" key="4">
    <source>
        <dbReference type="Proteomes" id="UP000663829"/>
    </source>
</evidence>
<sequence length="385" mass="41412">MQNLFGGGGGQPNQYQPGPPAGGSAMQNLFGGGGGQPNQYQPGPPAGGSAMQNLFGGGGGQSNQNQTGPPAGGSAMQRLFGGGGGQPNQNQTGPSTGISAMQNLFGGGGGQSNQNQAGPSAGGSAMQRLFGGGGGQPNQNQPGPSTGNSAMQHLFGGGGGQQNQHQTGPSAFRGDDEDDNVSRLELEYPIENVHVAPEISSSVAMKVNEAVEKDRWGHHYRANRFIYEPVRQQLTFGTGEYSQRNPQMGERHIHEIPYYNSNSSTNESSPDDEHYTAIRHRKRLKNTSRRRRRRHHHFDFNNSLPLDAYYANPSLLIPTTDPVGQFIEQLIRTPGTIICKPNSTFDLNNQLVQPTIWPNEITHDTNLPVNHYVAHALPNDPMRIF</sequence>